<evidence type="ECO:0000256" key="4">
    <source>
        <dbReference type="ARBA" id="ARBA00043145"/>
    </source>
</evidence>
<comment type="subunit">
    <text evidence="5">Complex I is composed of 45 different subunits. This a component of the hydrophobic protein fraction. Interacts with BLOC1S1. Interacts with SLC2A4. Interacts with CLOCK. Interacts with RAB5IF.</text>
</comment>
<evidence type="ECO:0000256" key="5">
    <source>
        <dbReference type="ARBA" id="ARBA00046455"/>
    </source>
</evidence>
<reference evidence="7" key="3">
    <citation type="submission" date="2025-09" db="UniProtKB">
        <authorList>
            <consortium name="Ensembl"/>
        </authorList>
    </citation>
    <scope>IDENTIFICATION</scope>
</reference>
<dbReference type="SUPFAM" id="SSF51735">
    <property type="entry name" value="NAD(P)-binding Rossmann-fold domains"/>
    <property type="match status" value="1"/>
</dbReference>
<evidence type="ECO:0000256" key="1">
    <source>
        <dbReference type="ARBA" id="ARBA00038501"/>
    </source>
</evidence>
<dbReference type="HOGENOM" id="CLU_007383_6_4_1"/>
<dbReference type="PANTHER" id="PTHR12126:SF11">
    <property type="entry name" value="NADH DEHYDROGENASE [UBIQUINONE] 1 ALPHA SUBCOMPLEX SUBUNIT 9, MITOCHONDRIAL"/>
    <property type="match status" value="1"/>
</dbReference>
<keyword evidence="8" id="KW-1185">Reference proteome</keyword>
<dbReference type="STRING" id="51511.ENSCSAVP00000014702"/>
<dbReference type="InterPro" id="IPR051207">
    <property type="entry name" value="ComplexI_NDUFA9_subunit"/>
</dbReference>
<dbReference type="Gene3D" id="3.40.50.720">
    <property type="entry name" value="NAD(P)-binding Rossmann-like Domain"/>
    <property type="match status" value="1"/>
</dbReference>
<organism evidence="7 8">
    <name type="scientific">Ciona savignyi</name>
    <name type="common">Pacific transparent sea squirt</name>
    <dbReference type="NCBI Taxonomy" id="51511"/>
    <lineage>
        <taxon>Eukaryota</taxon>
        <taxon>Metazoa</taxon>
        <taxon>Chordata</taxon>
        <taxon>Tunicata</taxon>
        <taxon>Ascidiacea</taxon>
        <taxon>Phlebobranchia</taxon>
        <taxon>Cionidae</taxon>
        <taxon>Ciona</taxon>
    </lineage>
</organism>
<dbReference type="InParanoid" id="H2ZAT7"/>
<dbReference type="eggNOG" id="KOG2865">
    <property type="taxonomic scope" value="Eukaryota"/>
</dbReference>
<evidence type="ECO:0000313" key="7">
    <source>
        <dbReference type="Ensembl" id="ENSCSAVP00000014702.1"/>
    </source>
</evidence>
<dbReference type="GO" id="GO:0005739">
    <property type="term" value="C:mitochondrion"/>
    <property type="evidence" value="ECO:0007669"/>
    <property type="project" value="TreeGrafter"/>
</dbReference>
<dbReference type="AlphaFoldDB" id="H2ZAT7"/>
<evidence type="ECO:0000313" key="8">
    <source>
        <dbReference type="Proteomes" id="UP000007875"/>
    </source>
</evidence>
<dbReference type="CDD" id="cd05271">
    <property type="entry name" value="NDUFA9_like_SDR_a"/>
    <property type="match status" value="1"/>
</dbReference>
<dbReference type="GeneTree" id="ENSGT00390000006865"/>
<feature type="transmembrane region" description="Helical" evidence="6">
    <location>
        <begin position="60"/>
        <end position="80"/>
    </location>
</feature>
<reference evidence="7" key="2">
    <citation type="submission" date="2025-08" db="UniProtKB">
        <authorList>
            <consortium name="Ensembl"/>
        </authorList>
    </citation>
    <scope>IDENTIFICATION</scope>
</reference>
<keyword evidence="6" id="KW-0812">Transmembrane</keyword>
<dbReference type="Proteomes" id="UP000007875">
    <property type="component" value="Unassembled WGS sequence"/>
</dbReference>
<dbReference type="GO" id="GO:0044877">
    <property type="term" value="F:protein-containing complex binding"/>
    <property type="evidence" value="ECO:0007669"/>
    <property type="project" value="TreeGrafter"/>
</dbReference>
<dbReference type="OMA" id="VHDSYLP"/>
<dbReference type="PANTHER" id="PTHR12126">
    <property type="entry name" value="NADH-UBIQUINONE OXIDOREDUCTASE 39 KDA SUBUNIT-RELATED"/>
    <property type="match status" value="1"/>
</dbReference>
<accession>H2ZAT7</accession>
<name>H2ZAT7_CIOSA</name>
<reference evidence="8" key="1">
    <citation type="submission" date="2003-08" db="EMBL/GenBank/DDBJ databases">
        <authorList>
            <person name="Birren B."/>
            <person name="Nusbaum C."/>
            <person name="Abebe A."/>
            <person name="Abouelleil A."/>
            <person name="Adekoya E."/>
            <person name="Ait-zahra M."/>
            <person name="Allen N."/>
            <person name="Allen T."/>
            <person name="An P."/>
            <person name="Anderson M."/>
            <person name="Anderson S."/>
            <person name="Arachchi H."/>
            <person name="Armbruster J."/>
            <person name="Bachantsang P."/>
            <person name="Baldwin J."/>
            <person name="Barry A."/>
            <person name="Bayul T."/>
            <person name="Blitshsteyn B."/>
            <person name="Bloom T."/>
            <person name="Blye J."/>
            <person name="Boguslavskiy L."/>
            <person name="Borowsky M."/>
            <person name="Boukhgalter B."/>
            <person name="Brunache A."/>
            <person name="Butler J."/>
            <person name="Calixte N."/>
            <person name="Calvo S."/>
            <person name="Camarata J."/>
            <person name="Campo K."/>
            <person name="Chang J."/>
            <person name="Cheshatsang Y."/>
            <person name="Citroen M."/>
            <person name="Collymore A."/>
            <person name="Considine T."/>
            <person name="Cook A."/>
            <person name="Cooke P."/>
            <person name="Corum B."/>
            <person name="Cuomo C."/>
            <person name="David R."/>
            <person name="Dawoe T."/>
            <person name="Degray S."/>
            <person name="Dodge S."/>
            <person name="Dooley K."/>
            <person name="Dorje P."/>
            <person name="Dorjee K."/>
            <person name="Dorris L."/>
            <person name="Duffey N."/>
            <person name="Dupes A."/>
            <person name="Elkins T."/>
            <person name="Engels R."/>
            <person name="Erickson J."/>
            <person name="Farina A."/>
            <person name="Faro S."/>
            <person name="Ferreira P."/>
            <person name="Fischer H."/>
            <person name="Fitzgerald M."/>
            <person name="Foley K."/>
            <person name="Gage D."/>
            <person name="Galagan J."/>
            <person name="Gearin G."/>
            <person name="Gnerre S."/>
            <person name="Gnirke A."/>
            <person name="Goyette A."/>
            <person name="Graham J."/>
            <person name="Grandbois E."/>
            <person name="Gyaltsen K."/>
            <person name="Hafez N."/>
            <person name="Hagopian D."/>
            <person name="Hagos B."/>
            <person name="Hall J."/>
            <person name="Hatcher B."/>
            <person name="Heller A."/>
            <person name="Higgins H."/>
            <person name="Honan T."/>
            <person name="Horn A."/>
            <person name="Houde N."/>
            <person name="Hughes L."/>
            <person name="Hulme W."/>
            <person name="Husby E."/>
            <person name="Iliev I."/>
            <person name="Jaffe D."/>
            <person name="Jones C."/>
            <person name="Kamal M."/>
            <person name="Kamat A."/>
            <person name="Kamvysselis M."/>
            <person name="Karlsson E."/>
            <person name="Kells C."/>
            <person name="Kieu A."/>
            <person name="Kisner P."/>
            <person name="Kodira C."/>
            <person name="Kulbokas E."/>
            <person name="Labutti K."/>
            <person name="Lama D."/>
            <person name="Landers T."/>
            <person name="Leger J."/>
            <person name="Levine S."/>
            <person name="Lewis D."/>
            <person name="Lewis T."/>
            <person name="Lindblad-toh K."/>
            <person name="Liu X."/>
            <person name="Lokyitsang T."/>
            <person name="Lokyitsang Y."/>
            <person name="Lucien O."/>
            <person name="Lui A."/>
            <person name="Ma L.J."/>
            <person name="Mabbitt R."/>
            <person name="Macdonald J."/>
            <person name="Maclean C."/>
            <person name="Major J."/>
            <person name="Manning J."/>
            <person name="Marabella R."/>
            <person name="Maru K."/>
            <person name="Matthews C."/>
            <person name="Mauceli E."/>
            <person name="Mccarthy M."/>
            <person name="Mcdonough S."/>
            <person name="Mcghee T."/>
            <person name="Meldrim J."/>
            <person name="Meneus L."/>
            <person name="Mesirov J."/>
            <person name="Mihalev A."/>
            <person name="Mihova T."/>
            <person name="Mikkelsen T."/>
            <person name="Mlenga V."/>
            <person name="Moru K."/>
            <person name="Mozes J."/>
            <person name="Mulrain L."/>
            <person name="Munson G."/>
            <person name="Naylor J."/>
            <person name="Newes C."/>
            <person name="Nguyen C."/>
            <person name="Nguyen N."/>
            <person name="Nguyen T."/>
            <person name="Nicol R."/>
            <person name="Nielsen C."/>
            <person name="Nizzari M."/>
            <person name="Norbu C."/>
            <person name="Norbu N."/>
            <person name="O'donnell P."/>
            <person name="Okoawo O."/>
            <person name="O'leary S."/>
            <person name="Omotosho B."/>
            <person name="O'neill K."/>
            <person name="Osman S."/>
            <person name="Parker S."/>
            <person name="Perrin D."/>
            <person name="Phunkhang P."/>
            <person name="Piqani B."/>
            <person name="Purcell S."/>
            <person name="Rachupka T."/>
            <person name="Ramasamy U."/>
            <person name="Rameau R."/>
            <person name="Ray V."/>
            <person name="Raymond C."/>
            <person name="Retta R."/>
            <person name="Richardson S."/>
            <person name="Rise C."/>
            <person name="Rodriguez J."/>
            <person name="Rogers J."/>
            <person name="Rogov P."/>
            <person name="Rutman M."/>
            <person name="Schupbach R."/>
            <person name="Seaman C."/>
            <person name="Settipalli S."/>
            <person name="Sharpe T."/>
            <person name="Sheridan J."/>
            <person name="Sherpa N."/>
            <person name="Shi J."/>
            <person name="Smirnov S."/>
            <person name="Smith C."/>
            <person name="Sougnez C."/>
            <person name="Spencer B."/>
            <person name="Stalker J."/>
            <person name="Stange-thomann N."/>
            <person name="Stavropoulos S."/>
            <person name="Stetson K."/>
            <person name="Stone C."/>
            <person name="Stone S."/>
            <person name="Stubbs M."/>
            <person name="Talamas J."/>
            <person name="Tchuinga P."/>
            <person name="Tenzing P."/>
            <person name="Tesfaye S."/>
            <person name="Theodore J."/>
            <person name="Thoulutsang Y."/>
            <person name="Topham K."/>
            <person name="Towey S."/>
            <person name="Tsamla T."/>
            <person name="Tsomo N."/>
            <person name="Vallee D."/>
            <person name="Vassiliev H."/>
            <person name="Venkataraman V."/>
            <person name="Vinson J."/>
            <person name="Vo A."/>
            <person name="Wade C."/>
            <person name="Wang S."/>
            <person name="Wangchuk T."/>
            <person name="Wangdi T."/>
            <person name="Whittaker C."/>
            <person name="Wilkinson J."/>
            <person name="Wu Y."/>
            <person name="Wyman D."/>
            <person name="Yadav S."/>
            <person name="Yang S."/>
            <person name="Yang X."/>
            <person name="Yeager S."/>
            <person name="Yee E."/>
            <person name="Young G."/>
            <person name="Zainoun J."/>
            <person name="Zembeck L."/>
            <person name="Zimmer A."/>
            <person name="Zody M."/>
            <person name="Lander E."/>
        </authorList>
    </citation>
    <scope>NUCLEOTIDE SEQUENCE [LARGE SCALE GENOMIC DNA]</scope>
</reference>
<keyword evidence="6" id="KW-0472">Membrane</keyword>
<evidence type="ECO:0000256" key="6">
    <source>
        <dbReference type="SAM" id="Phobius"/>
    </source>
</evidence>
<comment type="similarity">
    <text evidence="1">Belongs to the complex I NDUFA9 subunit family.</text>
</comment>
<dbReference type="FunCoup" id="H2ZAT7">
    <property type="interactions" value="635"/>
</dbReference>
<sequence length="426" mass="48981">MRGLLRCHGRSHYVLTRVCTQPVAATQQCREVHDSYLPAGRGGRSSFSGVVATVFGPTSFVGLAVVNHLAAIGSSLMLPYRGSWERMQRFRVMSDLGQIHFREMFNSNADDDRVRELISHSNVVINLIGSTKPYRFYTTEEVNVDWAKRLATLVAEKNDGTRLIHLSRLNCHTPEGRKYSEILRQNYDAEQAIKEIYPESTIVRCSNIHGKYDHFTLFWLSGRWRSLGMLGAEPVMYEGGENTIIQPVSVHDVAEGVARLARHPDAPGQTFEFVGPNRHTLQDFLEYVYKCKKQFYLPGNSIGSMDREDSNILQKAVQAYMDYYFWKMDKPRIRPRILDRLTRENSARGMWMTKDFFNMMQITDQTTGAPGLLELGISPVPYEESGYDSLGVTRLNDFLIRKRDDVIRKVEHKHYDDTPQFRHLIE</sequence>
<dbReference type="Ensembl" id="ENSCSAVT00000014870.1">
    <property type="protein sequence ID" value="ENSCSAVP00000014702.1"/>
    <property type="gene ID" value="ENSCSAVG00000008592.1"/>
</dbReference>
<evidence type="ECO:0000256" key="2">
    <source>
        <dbReference type="ARBA" id="ARBA00040720"/>
    </source>
</evidence>
<proteinExistence type="inferred from homology"/>
<dbReference type="InterPro" id="IPR036291">
    <property type="entry name" value="NAD(P)-bd_dom_sf"/>
</dbReference>
<evidence type="ECO:0000256" key="3">
    <source>
        <dbReference type="ARBA" id="ARBA00042000"/>
    </source>
</evidence>
<protein>
    <recommendedName>
        <fullName evidence="2">NADH dehydrogenase [ubiquinone] 1 alpha subcomplex subunit 9, mitochondrial</fullName>
    </recommendedName>
    <alternativeName>
        <fullName evidence="4">Complex I-39kD</fullName>
    </alternativeName>
    <alternativeName>
        <fullName evidence="3">NADH-ubiquinone oxidoreductase 39 kDa subunit</fullName>
    </alternativeName>
</protein>
<keyword evidence="6" id="KW-1133">Transmembrane helix</keyword>